<evidence type="ECO:0000259" key="2">
    <source>
        <dbReference type="Pfam" id="PF21307"/>
    </source>
</evidence>
<dbReference type="GO" id="GO:0004560">
    <property type="term" value="F:alpha-L-fucosidase activity"/>
    <property type="evidence" value="ECO:0007669"/>
    <property type="project" value="InterPro"/>
</dbReference>
<dbReference type="InterPro" id="IPR054363">
    <property type="entry name" value="GH95_cat"/>
</dbReference>
<reference evidence="4 5" key="1">
    <citation type="submission" date="2016-10" db="EMBL/GenBank/DDBJ databases">
        <authorList>
            <person name="de Groot N.N."/>
        </authorList>
    </citation>
    <scope>NUCLEOTIDE SEQUENCE [LARGE SCALE GENOMIC DNA]</scope>
    <source>
        <strain evidence="4 5">DSM 22489</strain>
    </source>
</reference>
<dbReference type="InterPro" id="IPR008928">
    <property type="entry name" value="6-hairpin_glycosidase_sf"/>
</dbReference>
<dbReference type="Pfam" id="PF21307">
    <property type="entry name" value="Glyco_hydro_95_C"/>
    <property type="match status" value="1"/>
</dbReference>
<keyword evidence="5" id="KW-1185">Reference proteome</keyword>
<dbReference type="InterPro" id="IPR027414">
    <property type="entry name" value="GH95_N_dom"/>
</dbReference>
<dbReference type="Gene3D" id="2.70.98.50">
    <property type="entry name" value="putative glycoside hydrolase family protein from bacillus halodurans"/>
    <property type="match status" value="1"/>
</dbReference>
<dbReference type="GO" id="GO:0005975">
    <property type="term" value="P:carbohydrate metabolic process"/>
    <property type="evidence" value="ECO:0007669"/>
    <property type="project" value="InterPro"/>
</dbReference>
<name>A0A1H6BB96_9BACT</name>
<dbReference type="OrthoDB" id="9802600at2"/>
<feature type="domain" description="Alpha fucosidase A-like C-terminal" evidence="2">
    <location>
        <begin position="714"/>
        <end position="776"/>
    </location>
</feature>
<dbReference type="PANTHER" id="PTHR31084">
    <property type="entry name" value="ALPHA-L-FUCOSIDASE 2"/>
    <property type="match status" value="1"/>
</dbReference>
<dbReference type="Gene3D" id="2.60.40.1180">
    <property type="entry name" value="Golgi alpha-mannosidase II"/>
    <property type="match status" value="1"/>
</dbReference>
<dbReference type="InterPro" id="IPR012341">
    <property type="entry name" value="6hp_glycosidase-like_sf"/>
</dbReference>
<dbReference type="Gene3D" id="1.50.10.10">
    <property type="match status" value="1"/>
</dbReference>
<sequence length="797" mass="87128">MRTTRREFAIGSAALALSPPWLKVAAGEPGTAKTELWFSRPAARWMEAVPVGNGRIGGMIYGGASIERIDLTESTVWSGAPSDHDVNPTALANLGRIRELMFAGKYVEGAALCEQHLLGRPSSFGTNLPMAALEMAFDGDASEEGYRRSLDLDDAIAHADYTRNGCGFHREVFSSNPDDVLIVRQSAERPKSVSFTVSFAKLSIPGVVTLRGHDTLVLRANAFERLHSDGKQGVAVEAWIRLLAEGGQISAQGSTLRVEAADSVTLHVAVATDFRGTDPAARCSQLLERSGRKSFAQLRRAHIEDHQSLFRRVAIDLGHSPAAERKPTDERRKSVQAGEKDPGLSALFFQYGRYLTIAGSRVNSPLPLALQGIWNDGLASSMGWTDDFHLDINTQQNYWVAEVGNLSECQSPLFDFVDGLRVAGRSTARTMYGAPGWVAHVVTNPWGYTAPGWGLGWGMFPTGGVWLALQLWEHYRFTGDTQFLRERLYPVYKEAADFFLAYMVEHPVHGWLVTGPGDSPENTFLTPDGRRCSESMGPTCDRVLVFALLNACIETCTTLGIDEELRVRAKTALDRLPPLQIGKHGQVQEWLEDFEEAEPGHRHTCHLIALYPEHQIAPVTTPALAKAARVTIERRIHQPNWEDSEWSRANLVNYFARLLDGDSAHEHLTGLLSKAAEDSLLTYSRGGVAGAEGNIFSLDGNTAGAAGVAEMLLQSQAGEIHLLPALPSAWPRGSVRGLCARGGVEVSLSWANGKLTRVALKGRRSGTHKVRYDDGVTHCTLLPGREVELHPSLFHIG</sequence>
<proteinExistence type="predicted"/>
<evidence type="ECO:0000259" key="1">
    <source>
        <dbReference type="Pfam" id="PF14498"/>
    </source>
</evidence>
<dbReference type="PIRSF" id="PIRSF007663">
    <property type="entry name" value="UCP007663"/>
    <property type="match status" value="1"/>
</dbReference>
<organism evidence="4 5">
    <name type="scientific">Bryocella elongata</name>
    <dbReference type="NCBI Taxonomy" id="863522"/>
    <lineage>
        <taxon>Bacteria</taxon>
        <taxon>Pseudomonadati</taxon>
        <taxon>Acidobacteriota</taxon>
        <taxon>Terriglobia</taxon>
        <taxon>Terriglobales</taxon>
        <taxon>Acidobacteriaceae</taxon>
        <taxon>Bryocella</taxon>
    </lineage>
</organism>
<dbReference type="InterPro" id="IPR049053">
    <property type="entry name" value="AFCA-like_C"/>
</dbReference>
<dbReference type="Proteomes" id="UP000236728">
    <property type="component" value="Unassembled WGS sequence"/>
</dbReference>
<dbReference type="AlphaFoldDB" id="A0A1H6BB96"/>
<dbReference type="InterPro" id="IPR013780">
    <property type="entry name" value="Glyco_hydro_b"/>
</dbReference>
<gene>
    <name evidence="4" type="ORF">SAMN05421819_3640</name>
</gene>
<dbReference type="EMBL" id="FNVA01000006">
    <property type="protein sequence ID" value="SEG57477.1"/>
    <property type="molecule type" value="Genomic_DNA"/>
</dbReference>
<dbReference type="Pfam" id="PF22124">
    <property type="entry name" value="Glyco_hydro_95_cat"/>
    <property type="match status" value="1"/>
</dbReference>
<protein>
    <submittedName>
        <fullName evidence="4">Alpha-L-fucosidase 2</fullName>
    </submittedName>
</protein>
<dbReference type="Pfam" id="PF14498">
    <property type="entry name" value="Glyco_hyd_65N_2"/>
    <property type="match status" value="1"/>
</dbReference>
<evidence type="ECO:0000259" key="3">
    <source>
        <dbReference type="Pfam" id="PF22124"/>
    </source>
</evidence>
<dbReference type="PANTHER" id="PTHR31084:SF0">
    <property type="entry name" value="ALPHA-L-FUCOSIDASE 2"/>
    <property type="match status" value="1"/>
</dbReference>
<feature type="domain" description="Glycosyl hydrolase family 95 N-terminal" evidence="1">
    <location>
        <begin position="36"/>
        <end position="276"/>
    </location>
</feature>
<feature type="domain" description="Glycosyl hydrolase family 95 catalytic" evidence="3">
    <location>
        <begin position="294"/>
        <end position="712"/>
    </location>
</feature>
<dbReference type="RefSeq" id="WP_103934478.1">
    <property type="nucleotide sequence ID" value="NZ_FNVA01000006.1"/>
</dbReference>
<dbReference type="InterPro" id="IPR016518">
    <property type="entry name" value="Alpha-L-fucosidase"/>
</dbReference>
<accession>A0A1H6BB96</accession>
<evidence type="ECO:0000313" key="5">
    <source>
        <dbReference type="Proteomes" id="UP000236728"/>
    </source>
</evidence>
<dbReference type="SUPFAM" id="SSF48208">
    <property type="entry name" value="Six-hairpin glycosidases"/>
    <property type="match status" value="1"/>
</dbReference>
<evidence type="ECO:0000313" key="4">
    <source>
        <dbReference type="EMBL" id="SEG57477.1"/>
    </source>
</evidence>